<name>A0A147I297_9SPHN</name>
<dbReference type="EMBL" id="LDTD01000034">
    <property type="protein sequence ID" value="KTT71765.1"/>
    <property type="molecule type" value="Genomic_DNA"/>
</dbReference>
<dbReference type="PATRIC" id="fig|33051.3.peg.2090"/>
<protein>
    <submittedName>
        <fullName evidence="1">Uncharacterized protein</fullName>
    </submittedName>
</protein>
<accession>A0A147I297</accession>
<reference evidence="1 2" key="1">
    <citation type="journal article" date="2016" name="Front. Microbiol.">
        <title>Genomic Resource of Rice Seed Associated Bacteria.</title>
        <authorList>
            <person name="Midha S."/>
            <person name="Bansal K."/>
            <person name="Sharma S."/>
            <person name="Kumar N."/>
            <person name="Patil P.P."/>
            <person name="Chaudhry V."/>
            <person name="Patil P.B."/>
        </authorList>
    </citation>
    <scope>NUCLEOTIDE SEQUENCE [LARGE SCALE GENOMIC DNA]</scope>
    <source>
        <strain evidence="1 2">NS319</strain>
    </source>
</reference>
<dbReference type="AlphaFoldDB" id="A0A147I297"/>
<proteinExistence type="predicted"/>
<gene>
    <name evidence="1" type="ORF">NS319_05480</name>
</gene>
<comment type="caution">
    <text evidence="1">The sequence shown here is derived from an EMBL/GenBank/DDBJ whole genome shotgun (WGS) entry which is preliminary data.</text>
</comment>
<organism evidence="1 2">
    <name type="scientific">Sphingomonas sanguinis</name>
    <dbReference type="NCBI Taxonomy" id="33051"/>
    <lineage>
        <taxon>Bacteria</taxon>
        <taxon>Pseudomonadati</taxon>
        <taxon>Pseudomonadota</taxon>
        <taxon>Alphaproteobacteria</taxon>
        <taxon>Sphingomonadales</taxon>
        <taxon>Sphingomonadaceae</taxon>
        <taxon>Sphingomonas</taxon>
    </lineage>
</organism>
<dbReference type="Proteomes" id="UP000072867">
    <property type="component" value="Unassembled WGS sequence"/>
</dbReference>
<evidence type="ECO:0000313" key="2">
    <source>
        <dbReference type="Proteomes" id="UP000072867"/>
    </source>
</evidence>
<dbReference type="RefSeq" id="WP_058732766.1">
    <property type="nucleotide sequence ID" value="NZ_LDTD01000034.1"/>
</dbReference>
<evidence type="ECO:0000313" key="1">
    <source>
        <dbReference type="EMBL" id="KTT71765.1"/>
    </source>
</evidence>
<sequence length="87" mass="9293">MTNPVTLLVEAMGFTQSGMTAMLYLDGKATPVQVDRILRANSSLTVPITAETLISAQVYKGGGEKGTPDKIEFYVSSLIGVREGEIN</sequence>